<proteinExistence type="predicted"/>
<protein>
    <submittedName>
        <fullName evidence="2">SpoIIE family protein phosphatase</fullName>
    </submittedName>
</protein>
<gene>
    <name evidence="2" type="ORF">OHA22_47075</name>
</gene>
<feature type="domain" description="PPM-type phosphatase" evidence="1">
    <location>
        <begin position="145"/>
        <end position="338"/>
    </location>
</feature>
<dbReference type="InterPro" id="IPR001932">
    <property type="entry name" value="PPM-type_phosphatase-like_dom"/>
</dbReference>
<dbReference type="AlphaFoldDB" id="A0AAU2ACX6"/>
<accession>A0AAU2ACX6</accession>
<evidence type="ECO:0000259" key="1">
    <source>
        <dbReference type="SMART" id="SM00331"/>
    </source>
</evidence>
<dbReference type="SMART" id="SM00331">
    <property type="entry name" value="PP2C_SIG"/>
    <property type="match status" value="1"/>
</dbReference>
<organism evidence="2">
    <name type="scientific">Streptomyces sp. NBC_00093</name>
    <dbReference type="NCBI Taxonomy" id="2975649"/>
    <lineage>
        <taxon>Bacteria</taxon>
        <taxon>Bacillati</taxon>
        <taxon>Actinomycetota</taxon>
        <taxon>Actinomycetes</taxon>
        <taxon>Kitasatosporales</taxon>
        <taxon>Streptomycetaceae</taxon>
        <taxon>Streptomyces</taxon>
    </lineage>
</organism>
<dbReference type="Gene3D" id="3.60.40.10">
    <property type="entry name" value="PPM-type phosphatase domain"/>
    <property type="match status" value="1"/>
</dbReference>
<name>A0AAU2ACX6_9ACTN</name>
<dbReference type="Pfam" id="PF07228">
    <property type="entry name" value="SpoIIE"/>
    <property type="match status" value="1"/>
</dbReference>
<dbReference type="Gene3D" id="3.30.565.10">
    <property type="entry name" value="Histidine kinase-like ATPase, C-terminal domain"/>
    <property type="match status" value="1"/>
</dbReference>
<dbReference type="PANTHER" id="PTHR35801">
    <property type="entry name" value="PHOSPHOSERINE PHOSPHATASE RSBX"/>
    <property type="match status" value="1"/>
</dbReference>
<sequence>MSALSESEHRRQDVAAEEDVGALRRSVARMAAGQRALRPGVAELVATELGTNLLRYAHPGGYVLVRKAGDGIELLSVDRGPGMTAAALAPSAGAASPVALPSSRGGGLKAGLNVVRRNAAEFDWYATRRGTVIYARLGAPAPTGHPGWLFGGVNVPLGGDGESGDAWAVVPGSRTAALVVDGLGHGPGAAAAARAAVTTFEGAAVTDLDRFIQHTHGAMRATRGGVLGACLIDPERGEFVYAAVGNITGRVLTGGRSVHLLDRPGTIGTQLSLPTVRLQRGPWEPGSTLILVSDGMRSAWSPEDHPRLLERHPAIIAAVLHREYGRGTDDVTVLVVRQVTAVA</sequence>
<dbReference type="InterPro" id="IPR039248">
    <property type="entry name" value="Ptase_RsbX"/>
</dbReference>
<dbReference type="EMBL" id="CP108222">
    <property type="protein sequence ID" value="WTT22574.1"/>
    <property type="molecule type" value="Genomic_DNA"/>
</dbReference>
<dbReference type="InterPro" id="IPR036890">
    <property type="entry name" value="HATPase_C_sf"/>
</dbReference>
<reference evidence="2" key="1">
    <citation type="submission" date="2022-10" db="EMBL/GenBank/DDBJ databases">
        <title>The complete genomes of actinobacterial strains from the NBC collection.</title>
        <authorList>
            <person name="Joergensen T.S."/>
            <person name="Alvarez Arevalo M."/>
            <person name="Sterndorff E.B."/>
            <person name="Faurdal D."/>
            <person name="Vuksanovic O."/>
            <person name="Mourched A.-S."/>
            <person name="Charusanti P."/>
            <person name="Shaw S."/>
            <person name="Blin K."/>
            <person name="Weber T."/>
        </authorList>
    </citation>
    <scope>NUCLEOTIDE SEQUENCE</scope>
    <source>
        <strain evidence="2">NBC_00093</strain>
    </source>
</reference>
<dbReference type="PANTHER" id="PTHR35801:SF1">
    <property type="entry name" value="PHOSPHOSERINE PHOSPHATASE RSBX"/>
    <property type="match status" value="1"/>
</dbReference>
<evidence type="ECO:0000313" key="2">
    <source>
        <dbReference type="EMBL" id="WTT22574.1"/>
    </source>
</evidence>
<dbReference type="InterPro" id="IPR036457">
    <property type="entry name" value="PPM-type-like_dom_sf"/>
</dbReference>
<dbReference type="SUPFAM" id="SSF81606">
    <property type="entry name" value="PP2C-like"/>
    <property type="match status" value="1"/>
</dbReference>